<protein>
    <recommendedName>
        <fullName evidence="1">Bc2l-C N-terminal domain-containing protein</fullName>
    </recommendedName>
</protein>
<reference evidence="3" key="1">
    <citation type="submission" date="2019-02" db="EMBL/GenBank/DDBJ databases">
        <title>New Zealand Erwinia strains with phe-tRNA free attachment sites.</title>
        <authorList>
            <person name="Nunes-Leite L."/>
            <person name="Pitman A.R."/>
        </authorList>
    </citation>
    <scope>NUCLEOTIDE SEQUENCE</scope>
    <source>
        <strain evidence="3">Ec-140</strain>
        <strain evidence="2">Ec-143</strain>
    </source>
</reference>
<accession>A0AAW5GBB1</accession>
<dbReference type="EMBL" id="SGPY01000003">
    <property type="protein sequence ID" value="MCL6368002.1"/>
    <property type="molecule type" value="Genomic_DNA"/>
</dbReference>
<dbReference type="Gene3D" id="2.60.120.760">
    <property type="match status" value="1"/>
</dbReference>
<dbReference type="Proteomes" id="UP001055618">
    <property type="component" value="Unassembled WGS sequence"/>
</dbReference>
<name>A0AAW5GBB1_9GAMM</name>
<gene>
    <name evidence="2" type="ORF">EXT50_05410</name>
    <name evidence="3" type="ORF">EXT53_05410</name>
</gene>
<dbReference type="InterPro" id="IPR048921">
    <property type="entry name" value="Bc2l-C_N"/>
</dbReference>
<proteinExistence type="predicted"/>
<dbReference type="RefSeq" id="WP_249681926.1">
    <property type="nucleotide sequence ID" value="NZ_JAQRHQ010000007.1"/>
</dbReference>
<evidence type="ECO:0000259" key="1">
    <source>
        <dbReference type="Pfam" id="PF21592"/>
    </source>
</evidence>
<feature type="domain" description="Bc2l-C N-terminal" evidence="1">
    <location>
        <begin position="9"/>
        <end position="130"/>
    </location>
</feature>
<evidence type="ECO:0000313" key="5">
    <source>
        <dbReference type="Proteomes" id="UP001057360"/>
    </source>
</evidence>
<evidence type="ECO:0000313" key="2">
    <source>
        <dbReference type="EMBL" id="MCL6350604.1"/>
    </source>
</evidence>
<dbReference type="EMBL" id="SGPX01000003">
    <property type="protein sequence ID" value="MCL6350604.1"/>
    <property type="molecule type" value="Genomic_DNA"/>
</dbReference>
<comment type="caution">
    <text evidence="3">The sequence shown here is derived from an EMBL/GenBank/DDBJ whole genome shotgun (WGS) entry which is preliminary data.</text>
</comment>
<dbReference type="AlphaFoldDB" id="A0AAW5GBB1"/>
<keyword evidence="4" id="KW-1185">Reference proteome</keyword>
<organism evidence="3 5">
    <name type="scientific">Pectobacterium polaris</name>
    <dbReference type="NCBI Taxonomy" id="2042057"/>
    <lineage>
        <taxon>Bacteria</taxon>
        <taxon>Pseudomonadati</taxon>
        <taxon>Pseudomonadota</taxon>
        <taxon>Gammaproteobacteria</taxon>
        <taxon>Enterobacterales</taxon>
        <taxon>Pectobacteriaceae</taxon>
        <taxon>Pectobacterium</taxon>
    </lineage>
</organism>
<sequence length="132" mass="13980">MSIVFKSISNKISTKSQSWVNIPDLAISVTDLAYKGSKEALVTLTIPSPYAAGNNYPGINFAITMNGEVLSSGSVTSSIEKPTSFGRTPFSLQVLVDLSNHSRLGLIQAQWCGIRGSEANIDSPCSISAVVN</sequence>
<evidence type="ECO:0000313" key="3">
    <source>
        <dbReference type="EMBL" id="MCL6368002.1"/>
    </source>
</evidence>
<dbReference type="Proteomes" id="UP001057360">
    <property type="component" value="Unassembled WGS sequence"/>
</dbReference>
<dbReference type="Pfam" id="PF21592">
    <property type="entry name" value="Bc2l-C_N"/>
    <property type="match status" value="1"/>
</dbReference>
<evidence type="ECO:0000313" key="4">
    <source>
        <dbReference type="Proteomes" id="UP001055618"/>
    </source>
</evidence>